<protein>
    <submittedName>
        <fullName evidence="3">Uncharacterized protein</fullName>
    </submittedName>
</protein>
<comment type="caution">
    <text evidence="3">The sequence shown here is derived from an EMBL/GenBank/DDBJ whole genome shotgun (WGS) entry which is preliminary data.</text>
</comment>
<keyword evidence="2" id="KW-0812">Transmembrane</keyword>
<feature type="transmembrane region" description="Helical" evidence="2">
    <location>
        <begin position="37"/>
        <end position="57"/>
    </location>
</feature>
<feature type="transmembrane region" description="Helical" evidence="2">
    <location>
        <begin position="297"/>
        <end position="322"/>
    </location>
</feature>
<name>A0A250WZX8_9CHLO</name>
<keyword evidence="2" id="KW-0472">Membrane</keyword>
<keyword evidence="2" id="KW-1133">Transmembrane helix</keyword>
<feature type="transmembrane region" description="Helical" evidence="2">
    <location>
        <begin position="207"/>
        <end position="225"/>
    </location>
</feature>
<feature type="transmembrane region" description="Helical" evidence="2">
    <location>
        <begin position="176"/>
        <end position="198"/>
    </location>
</feature>
<proteinExistence type="predicted"/>
<feature type="transmembrane region" description="Helical" evidence="2">
    <location>
        <begin position="237"/>
        <end position="255"/>
    </location>
</feature>
<dbReference type="AlphaFoldDB" id="A0A250WZX8"/>
<gene>
    <name evidence="3" type="ORF">CEUSTIGMA_g3839.t1</name>
</gene>
<keyword evidence="4" id="KW-1185">Reference proteome</keyword>
<feature type="region of interest" description="Disordered" evidence="1">
    <location>
        <begin position="372"/>
        <end position="412"/>
    </location>
</feature>
<evidence type="ECO:0000256" key="2">
    <source>
        <dbReference type="SAM" id="Phobius"/>
    </source>
</evidence>
<evidence type="ECO:0000313" key="3">
    <source>
        <dbReference type="EMBL" id="GAX76394.1"/>
    </source>
</evidence>
<dbReference type="EMBL" id="BEGY01000017">
    <property type="protein sequence ID" value="GAX76394.1"/>
    <property type="molecule type" value="Genomic_DNA"/>
</dbReference>
<accession>A0A250WZX8</accession>
<evidence type="ECO:0000313" key="4">
    <source>
        <dbReference type="Proteomes" id="UP000232323"/>
    </source>
</evidence>
<sequence>MPVKGQYAHAATRSSHATHESCNTQFMPNLIRIYYRYWFAAPVIGFSLGLLLTYCFFNTGVDEVQQYLLEADGGRALLQGGPNASVPIGPISSVPGPSPKTFNTLRFDNLWQDDNYEKNLFGSATVLQEMMIFVAGTIMVFMVMVNLMSCYILPYFVPKFRELDVFGQMAVTTNLLYVILLCLQLVPYTVIVIGILFGDQKSKQFPAFYYTVFIFLTTHFIMYAYEGIVRSIIKVNYFLLIHHAVFFILVIVEFVNQSNFVVKTSLILDYFVVWECGLFMTNVLYRLNANYILLKWVMIVGTTMHGITHLVQAMLLTAFFVGMGIRMKEYHIHVGIYVFMVVLCFCLCVYQIYLEHIFYIMWIKVATAHRKKGGPDVEEGKVGEPGGPEARSQESNALLKGVPSSSAPHTTRISHTGMLMTTGSIERIHIAEQEPYMLGELPTFPARMSSVHVPVGTILPGHDSHPGEVHMPVILEMTGQPAHAFGSVTASSPPTIVAAPDSSLTVASAPVPVPAAPAPKAKPKRNFDGLTEEMWQMTED</sequence>
<feature type="compositionally biased region" description="Polar residues" evidence="1">
    <location>
        <begin position="403"/>
        <end position="412"/>
    </location>
</feature>
<organism evidence="3 4">
    <name type="scientific">Chlamydomonas eustigma</name>
    <dbReference type="NCBI Taxonomy" id="1157962"/>
    <lineage>
        <taxon>Eukaryota</taxon>
        <taxon>Viridiplantae</taxon>
        <taxon>Chlorophyta</taxon>
        <taxon>core chlorophytes</taxon>
        <taxon>Chlorophyceae</taxon>
        <taxon>CS clade</taxon>
        <taxon>Chlamydomonadales</taxon>
        <taxon>Chlamydomonadaceae</taxon>
        <taxon>Chlamydomonas</taxon>
    </lineage>
</organism>
<dbReference type="OrthoDB" id="10410898at2759"/>
<feature type="transmembrane region" description="Helical" evidence="2">
    <location>
        <begin position="334"/>
        <end position="353"/>
    </location>
</feature>
<feature type="transmembrane region" description="Helical" evidence="2">
    <location>
        <begin position="132"/>
        <end position="156"/>
    </location>
</feature>
<dbReference type="Proteomes" id="UP000232323">
    <property type="component" value="Unassembled WGS sequence"/>
</dbReference>
<feature type="transmembrane region" description="Helical" evidence="2">
    <location>
        <begin position="267"/>
        <end position="285"/>
    </location>
</feature>
<evidence type="ECO:0000256" key="1">
    <source>
        <dbReference type="SAM" id="MobiDB-lite"/>
    </source>
</evidence>
<reference evidence="3 4" key="1">
    <citation type="submission" date="2017-08" db="EMBL/GenBank/DDBJ databases">
        <title>Acidophilic green algal genome provides insights into adaptation to an acidic environment.</title>
        <authorList>
            <person name="Hirooka S."/>
            <person name="Hirose Y."/>
            <person name="Kanesaki Y."/>
            <person name="Higuchi S."/>
            <person name="Fujiwara T."/>
            <person name="Onuma R."/>
            <person name="Era A."/>
            <person name="Ohbayashi R."/>
            <person name="Uzuka A."/>
            <person name="Nozaki H."/>
            <person name="Yoshikawa H."/>
            <person name="Miyagishima S.Y."/>
        </authorList>
    </citation>
    <scope>NUCLEOTIDE SEQUENCE [LARGE SCALE GENOMIC DNA]</scope>
    <source>
        <strain evidence="3 4">NIES-2499</strain>
    </source>
</reference>
<feature type="compositionally biased region" description="Basic and acidic residues" evidence="1">
    <location>
        <begin position="373"/>
        <end position="382"/>
    </location>
</feature>